<accession>A0AAD5K414</accession>
<proteinExistence type="predicted"/>
<evidence type="ECO:0000256" key="1">
    <source>
        <dbReference type="SAM" id="MobiDB-lite"/>
    </source>
</evidence>
<protein>
    <submittedName>
        <fullName evidence="2">Uncharacterized protein</fullName>
    </submittedName>
</protein>
<comment type="caution">
    <text evidence="2">The sequence shown here is derived from an EMBL/GenBank/DDBJ whole genome shotgun (WGS) entry which is preliminary data.</text>
</comment>
<gene>
    <name evidence="2" type="ORF">BDA99DRAFT_558312</name>
</gene>
<evidence type="ECO:0000313" key="3">
    <source>
        <dbReference type="Proteomes" id="UP001209540"/>
    </source>
</evidence>
<dbReference type="EMBL" id="JAIXMP010000009">
    <property type="protein sequence ID" value="KAI9268137.1"/>
    <property type="molecule type" value="Genomic_DNA"/>
</dbReference>
<dbReference type="Proteomes" id="UP001209540">
    <property type="component" value="Unassembled WGS sequence"/>
</dbReference>
<keyword evidence="3" id="KW-1185">Reference proteome</keyword>
<reference evidence="2" key="2">
    <citation type="submission" date="2023-02" db="EMBL/GenBank/DDBJ databases">
        <authorList>
            <consortium name="DOE Joint Genome Institute"/>
            <person name="Mondo S.J."/>
            <person name="Chang Y."/>
            <person name="Wang Y."/>
            <person name="Ahrendt S."/>
            <person name="Andreopoulos W."/>
            <person name="Barry K."/>
            <person name="Beard J."/>
            <person name="Benny G.L."/>
            <person name="Blankenship S."/>
            <person name="Bonito G."/>
            <person name="Cuomo C."/>
            <person name="Desiro A."/>
            <person name="Gervers K.A."/>
            <person name="Hundley H."/>
            <person name="Kuo A."/>
            <person name="LaButti K."/>
            <person name="Lang B.F."/>
            <person name="Lipzen A."/>
            <person name="O'Donnell K."/>
            <person name="Pangilinan J."/>
            <person name="Reynolds N."/>
            <person name="Sandor L."/>
            <person name="Smith M.W."/>
            <person name="Tsang A."/>
            <person name="Grigoriev I.V."/>
            <person name="Stajich J.E."/>
            <person name="Spatafora J.W."/>
        </authorList>
    </citation>
    <scope>NUCLEOTIDE SEQUENCE</scope>
    <source>
        <strain evidence="2">RSA 2281</strain>
    </source>
</reference>
<reference evidence="2" key="1">
    <citation type="journal article" date="2022" name="IScience">
        <title>Evolution of zygomycete secretomes and the origins of terrestrial fungal ecologies.</title>
        <authorList>
            <person name="Chang Y."/>
            <person name="Wang Y."/>
            <person name="Mondo S."/>
            <person name="Ahrendt S."/>
            <person name="Andreopoulos W."/>
            <person name="Barry K."/>
            <person name="Beard J."/>
            <person name="Benny G.L."/>
            <person name="Blankenship S."/>
            <person name="Bonito G."/>
            <person name="Cuomo C."/>
            <person name="Desiro A."/>
            <person name="Gervers K.A."/>
            <person name="Hundley H."/>
            <person name="Kuo A."/>
            <person name="LaButti K."/>
            <person name="Lang B.F."/>
            <person name="Lipzen A."/>
            <person name="O'Donnell K."/>
            <person name="Pangilinan J."/>
            <person name="Reynolds N."/>
            <person name="Sandor L."/>
            <person name="Smith M.E."/>
            <person name="Tsang A."/>
            <person name="Grigoriev I.V."/>
            <person name="Stajich J.E."/>
            <person name="Spatafora J.W."/>
        </authorList>
    </citation>
    <scope>NUCLEOTIDE SEQUENCE</scope>
    <source>
        <strain evidence="2">RSA 2281</strain>
    </source>
</reference>
<evidence type="ECO:0000313" key="2">
    <source>
        <dbReference type="EMBL" id="KAI9268137.1"/>
    </source>
</evidence>
<organism evidence="2 3">
    <name type="scientific">Phascolomyces articulosus</name>
    <dbReference type="NCBI Taxonomy" id="60185"/>
    <lineage>
        <taxon>Eukaryota</taxon>
        <taxon>Fungi</taxon>
        <taxon>Fungi incertae sedis</taxon>
        <taxon>Mucoromycota</taxon>
        <taxon>Mucoromycotina</taxon>
        <taxon>Mucoromycetes</taxon>
        <taxon>Mucorales</taxon>
        <taxon>Lichtheimiaceae</taxon>
        <taxon>Phascolomyces</taxon>
    </lineage>
</organism>
<name>A0AAD5K414_9FUNG</name>
<sequence>MAGHGTETDAKHILTSPAYQAREANSSHSFILDLADENLRKEFTTKELEEIDNEKLHPFPSVSPKLLDYLHIFKTIRDLETRARKDCLILTKNLTWIGAQFSIQWAIRLFHAKYFPLTDQTESDIIRCVWGFIDTVFDNVDIVVRTGEMENVASSERNEQRAPNQRKQHGHKSNILFKVSQGEAGCSEVGKKGSGDTVWVPKK</sequence>
<feature type="region of interest" description="Disordered" evidence="1">
    <location>
        <begin position="152"/>
        <end position="173"/>
    </location>
</feature>
<dbReference type="AlphaFoldDB" id="A0AAD5K414"/>